<proteinExistence type="predicted"/>
<dbReference type="Proteomes" id="UP000054359">
    <property type="component" value="Unassembled WGS sequence"/>
</dbReference>
<name>A0A087T076_STEMI</name>
<feature type="compositionally biased region" description="Polar residues" evidence="2">
    <location>
        <begin position="117"/>
        <end position="133"/>
    </location>
</feature>
<dbReference type="EMBL" id="KK112770">
    <property type="protein sequence ID" value="KFM58515.1"/>
    <property type="molecule type" value="Genomic_DNA"/>
</dbReference>
<evidence type="ECO:0000256" key="1">
    <source>
        <dbReference type="SAM" id="Coils"/>
    </source>
</evidence>
<keyword evidence="4" id="KW-1185">Reference proteome</keyword>
<protein>
    <submittedName>
        <fullName evidence="3">Uncharacterized protein</fullName>
    </submittedName>
</protein>
<organism evidence="3 4">
    <name type="scientific">Stegodyphus mimosarum</name>
    <name type="common">African social velvet spider</name>
    <dbReference type="NCBI Taxonomy" id="407821"/>
    <lineage>
        <taxon>Eukaryota</taxon>
        <taxon>Metazoa</taxon>
        <taxon>Ecdysozoa</taxon>
        <taxon>Arthropoda</taxon>
        <taxon>Chelicerata</taxon>
        <taxon>Arachnida</taxon>
        <taxon>Araneae</taxon>
        <taxon>Araneomorphae</taxon>
        <taxon>Entelegynae</taxon>
        <taxon>Eresoidea</taxon>
        <taxon>Eresidae</taxon>
        <taxon>Stegodyphus</taxon>
    </lineage>
</organism>
<feature type="non-terminal residue" evidence="3">
    <location>
        <position position="251"/>
    </location>
</feature>
<feature type="region of interest" description="Disordered" evidence="2">
    <location>
        <begin position="105"/>
        <end position="138"/>
    </location>
</feature>
<reference evidence="3 4" key="1">
    <citation type="submission" date="2013-11" db="EMBL/GenBank/DDBJ databases">
        <title>Genome sequencing of Stegodyphus mimosarum.</title>
        <authorList>
            <person name="Bechsgaard J."/>
        </authorList>
    </citation>
    <scope>NUCLEOTIDE SEQUENCE [LARGE SCALE GENOMIC DNA]</scope>
</reference>
<sequence>MLLRRSKRRPKRETGLNKERFLLTKITRKRYLGDGNSKKWRKFTNDELEEAWKYKLSSKDVFACKRHLPNWPHWKLLPVLASSPLHMLLPVHQKVSGRKCKKINYQETKSDEENESGSEYQPSSEDSNSSLNVKQKKKILKKKEKITEKSMTEYEKKIQKNIEERLIFFKSLKIDEAKQDFLELIKKPKRVFRNVPLPPPREKSSRVLQREKALAEARKKAEEEEKKRKERLRKTALITKICKWHLKMRWK</sequence>
<feature type="coiled-coil region" evidence="1">
    <location>
        <begin position="205"/>
        <end position="234"/>
    </location>
</feature>
<evidence type="ECO:0000256" key="2">
    <source>
        <dbReference type="SAM" id="MobiDB-lite"/>
    </source>
</evidence>
<dbReference type="AlphaFoldDB" id="A0A087T076"/>
<accession>A0A087T076</accession>
<evidence type="ECO:0000313" key="3">
    <source>
        <dbReference type="EMBL" id="KFM58515.1"/>
    </source>
</evidence>
<keyword evidence="1" id="KW-0175">Coiled coil</keyword>
<evidence type="ECO:0000313" key="4">
    <source>
        <dbReference type="Proteomes" id="UP000054359"/>
    </source>
</evidence>
<dbReference type="OrthoDB" id="6437895at2759"/>
<gene>
    <name evidence="3" type="ORF">X975_14039</name>
</gene>